<reference evidence="2 3" key="1">
    <citation type="journal article" date="2014" name="Appl. Environ. Microbiol.">
        <title>Profile of Secreted Hydrolases, Associated Proteins, and SlpA in Thermoanaerobacterium saccharolyticum during the Degradation of Hemicellulose.</title>
        <authorList>
            <person name="Currie D.H."/>
            <person name="Guss A.M."/>
            <person name="Herring C.D."/>
            <person name="Giannone R.J."/>
            <person name="Johnson C.M."/>
            <person name="Lankford P.K."/>
            <person name="Brown S.D."/>
            <person name="Hettich R.L."/>
            <person name="Lynd L.R."/>
        </authorList>
    </citation>
    <scope>NUCLEOTIDE SEQUENCE [LARGE SCALE GENOMIC DNA]</scope>
    <source>
        <strain evidence="3">DSM 8691 / JW/SL-YS485</strain>
    </source>
</reference>
<keyword evidence="3" id="KW-1185">Reference proteome</keyword>
<dbReference type="EMBL" id="CP003184">
    <property type="protein sequence ID" value="AFK85917.1"/>
    <property type="molecule type" value="Genomic_DNA"/>
</dbReference>
<accession>I3VTS2</accession>
<dbReference type="RefSeq" id="WP_014757821.1">
    <property type="nucleotide sequence ID" value="NC_017992.1"/>
</dbReference>
<evidence type="ECO:0000313" key="3">
    <source>
        <dbReference type="Proteomes" id="UP000006178"/>
    </source>
</evidence>
<dbReference type="STRING" id="1094508.Tsac_0901"/>
<dbReference type="AlphaFoldDB" id="I3VTS2"/>
<name>I3VTS2_THESW</name>
<dbReference type="KEGG" id="tsh:Tsac_0901"/>
<feature type="region of interest" description="Disordered" evidence="1">
    <location>
        <begin position="259"/>
        <end position="284"/>
    </location>
</feature>
<dbReference type="eggNOG" id="COG0675">
    <property type="taxonomic scope" value="Bacteria"/>
</dbReference>
<protein>
    <submittedName>
        <fullName evidence="2">IS transposase</fullName>
    </submittedName>
</protein>
<gene>
    <name evidence="2" type="ordered locus">Tsac_0901</name>
</gene>
<dbReference type="Proteomes" id="UP000006178">
    <property type="component" value="Chromosome"/>
</dbReference>
<evidence type="ECO:0000313" key="2">
    <source>
        <dbReference type="EMBL" id="AFK85917.1"/>
    </source>
</evidence>
<proteinExistence type="predicted"/>
<evidence type="ECO:0000256" key="1">
    <source>
        <dbReference type="SAM" id="MobiDB-lite"/>
    </source>
</evidence>
<sequence length="483" mass="57029">MARNKTPSFVLTLKLNTQKYQEDILNKRFKIGRLIYNACLAEEYKNYRLMRESKEYQKICKMPKGKERNEKFNALRKKYKLTISYIDSYVAPMQNKFKKNIDSLTAQKLAERALDSVNKLIFGKAKKVHFKKYDEDISLEGKTNTSGIRYKDGYIEWNNLKMPVVIKSNDKYAQTAIQSRVKYCRIFSQYVKNRYKYYVQLILEGIPPLKERKIGNGDIGLDAGTQTIAVVTDTLVNLIELSPETEDVDKEIIKLQRKLDRSRRATNPDNYNEDGTVKKGTKGKWKKSKKYIKVQMQLRDRYRKRAEIIQQSHNKLANYIISLGDNIKVEDMDYNALQKRAKQTTVNRKTKRFNRKKRFGNSLLNKAPKKLLNNIDLKLSYFGKKLIKVNKTKVKASQYNHIEDTYIKKELSDRWNYFNYKGKIIKVQRDLYSAYLLQNAENDKIDKNKCVEKFDNFLKLHDEEINRLRKMKKTKKLVKSIGI</sequence>
<dbReference type="BioCyc" id="TSAC1094508:GLMA-908-MONOMER"/>
<organism evidence="2 3">
    <name type="scientific">Thermoanaerobacterium saccharolyticum (strain DSM 8691 / JW/SL-YS485)</name>
    <dbReference type="NCBI Taxonomy" id="1094508"/>
    <lineage>
        <taxon>Bacteria</taxon>
        <taxon>Bacillati</taxon>
        <taxon>Bacillota</taxon>
        <taxon>Clostridia</taxon>
        <taxon>Thermoanaerobacterales</taxon>
        <taxon>Thermoanaerobacteraceae</taxon>
        <taxon>Thermoanaerobacterium</taxon>
    </lineage>
</organism>
<dbReference type="PATRIC" id="fig|1094508.3.peg.911"/>